<feature type="region of interest" description="Disordered" evidence="1">
    <location>
        <begin position="95"/>
        <end position="158"/>
    </location>
</feature>
<evidence type="ECO:0008006" key="4">
    <source>
        <dbReference type="Google" id="ProtNLM"/>
    </source>
</evidence>
<dbReference type="RefSeq" id="WP_147038322.1">
    <property type="nucleotide sequence ID" value="NZ_BJUW01000003.1"/>
</dbReference>
<dbReference type="OrthoDB" id="5048391at2"/>
<dbReference type="EMBL" id="BJUW01000003">
    <property type="protein sequence ID" value="GEK85690.1"/>
    <property type="molecule type" value="Genomic_DNA"/>
</dbReference>
<evidence type="ECO:0000313" key="2">
    <source>
        <dbReference type="EMBL" id="GEK85690.1"/>
    </source>
</evidence>
<evidence type="ECO:0000256" key="1">
    <source>
        <dbReference type="SAM" id="MobiDB-lite"/>
    </source>
</evidence>
<sequence>MSRADGFARIPDWVTRHARPALGMSPADLAAYVVLVSRSNAQGLTRPSYPLIAWEAGMSETTAAATVKRLVGWGLVEVVEPGRQNHATVYRLVDRPDLPPVPERPLSKSERRARTRRSQTPASWESDDAASAQAPNSRAQAPSTRVSGLPESGSEVDTEVDTTQVAVAQRALGVRADRTPDSGYLDAPTPAQVMLLQDLHILSGLGIPEPDRVDDWAHLTSRDATALVALYQRDMDRGGGYAGPWAGDDDYDALSAEGQRWADAAMAPQDLI</sequence>
<gene>
    <name evidence="2" type="ORF">MAE01_08660</name>
</gene>
<feature type="compositionally biased region" description="Polar residues" evidence="1">
    <location>
        <begin position="133"/>
        <end position="146"/>
    </location>
</feature>
<organism evidence="2 3">
    <name type="scientific">Microbacterium aerolatum</name>
    <dbReference type="NCBI Taxonomy" id="153731"/>
    <lineage>
        <taxon>Bacteria</taxon>
        <taxon>Bacillati</taxon>
        <taxon>Actinomycetota</taxon>
        <taxon>Actinomycetes</taxon>
        <taxon>Micrococcales</taxon>
        <taxon>Microbacteriaceae</taxon>
        <taxon>Microbacterium</taxon>
    </lineage>
</organism>
<name>A0A511ABY9_9MICO</name>
<proteinExistence type="predicted"/>
<accession>A0A511ABY9</accession>
<reference evidence="2 3" key="1">
    <citation type="submission" date="2019-07" db="EMBL/GenBank/DDBJ databases">
        <title>Whole genome shotgun sequence of Microbacterium aerolatum NBRC 103071.</title>
        <authorList>
            <person name="Hosoyama A."/>
            <person name="Uohara A."/>
            <person name="Ohji S."/>
            <person name="Ichikawa N."/>
        </authorList>
    </citation>
    <scope>NUCLEOTIDE SEQUENCE [LARGE SCALE GENOMIC DNA]</scope>
    <source>
        <strain evidence="2 3">NBRC 103071</strain>
    </source>
</reference>
<comment type="caution">
    <text evidence="2">The sequence shown here is derived from an EMBL/GenBank/DDBJ whole genome shotgun (WGS) entry which is preliminary data.</text>
</comment>
<evidence type="ECO:0000313" key="3">
    <source>
        <dbReference type="Proteomes" id="UP000321225"/>
    </source>
</evidence>
<protein>
    <recommendedName>
        <fullName evidence="4">Helix-turn-helix domain-containing protein</fullName>
    </recommendedName>
</protein>
<dbReference type="Proteomes" id="UP000321225">
    <property type="component" value="Unassembled WGS sequence"/>
</dbReference>
<keyword evidence="3" id="KW-1185">Reference proteome</keyword>
<dbReference type="AlphaFoldDB" id="A0A511ABY9"/>